<evidence type="ECO:0000313" key="4">
    <source>
        <dbReference type="Proteomes" id="UP001595872"/>
    </source>
</evidence>
<dbReference type="PANTHER" id="PTHR21240:SF28">
    <property type="entry name" value="ISO-OROTATE DECARBOXYLASE (EUROFUNG)"/>
    <property type="match status" value="1"/>
</dbReference>
<sequence length="401" mass="44470">MIVISADGHAGADLLDYRPYLESRYHEEFDAWAKAYVNPFADLQAPEAERNWNSARRLRELEQDGIVAEVLFPNTIPPFFPSGNLTAPLPSAAEYELRWAGCRAHNRWLADFCAEAPGRRAGVAEIMLNDVDDAVAEVRRTHEAGLRGGVLLPGVAPGAPVPPLYDPVYEPLWRTCAELGLPVNHHGGTGAPGLEPNPVALAVFIVEVSWYAHRALWHLIFGGVFERHPNLRLVLTEQGADWIPNVLTTLDYYFDRFRSGDATAEAKFGGPAVAGLSLRPSEYFARNCVVGATFMKPSETPLRHEIGVDRLMWGSDFPHDEGTFPYSREALRRSFHDVPADELNRIVAGNAARVYGFDLDFLRPLADRVGLTEKEIARPLEVLPADATSPVFNPETIVRAW</sequence>
<gene>
    <name evidence="3" type="ORF">ACFPCY_26275</name>
</gene>
<proteinExistence type="predicted"/>
<dbReference type="EMBL" id="JBHSIT010000008">
    <property type="protein sequence ID" value="MFC4910845.1"/>
    <property type="molecule type" value="Genomic_DNA"/>
</dbReference>
<keyword evidence="1" id="KW-0456">Lyase</keyword>
<dbReference type="PANTHER" id="PTHR21240">
    <property type="entry name" value="2-AMINO-3-CARBOXYLMUCONATE-6-SEMIALDEHYDE DECARBOXYLASE"/>
    <property type="match status" value="1"/>
</dbReference>
<reference evidence="4" key="1">
    <citation type="journal article" date="2019" name="Int. J. Syst. Evol. Microbiol.">
        <title>The Global Catalogue of Microorganisms (GCM) 10K type strain sequencing project: providing services to taxonomists for standard genome sequencing and annotation.</title>
        <authorList>
            <consortium name="The Broad Institute Genomics Platform"/>
            <consortium name="The Broad Institute Genome Sequencing Center for Infectious Disease"/>
            <person name="Wu L."/>
            <person name="Ma J."/>
        </authorList>
    </citation>
    <scope>NUCLEOTIDE SEQUENCE [LARGE SCALE GENOMIC DNA]</scope>
    <source>
        <strain evidence="4">KLKA75</strain>
    </source>
</reference>
<protein>
    <submittedName>
        <fullName evidence="3">Amidohydrolase family protein</fullName>
    </submittedName>
</protein>
<dbReference type="SUPFAM" id="SSF51556">
    <property type="entry name" value="Metallo-dependent hydrolases"/>
    <property type="match status" value="1"/>
</dbReference>
<name>A0ABV9U5K4_9ACTN</name>
<comment type="caution">
    <text evidence="3">The sequence shown here is derived from an EMBL/GenBank/DDBJ whole genome shotgun (WGS) entry which is preliminary data.</text>
</comment>
<organism evidence="3 4">
    <name type="scientific">Actinomadura gamaensis</name>
    <dbReference type="NCBI Taxonomy" id="1763541"/>
    <lineage>
        <taxon>Bacteria</taxon>
        <taxon>Bacillati</taxon>
        <taxon>Actinomycetota</taxon>
        <taxon>Actinomycetes</taxon>
        <taxon>Streptosporangiales</taxon>
        <taxon>Thermomonosporaceae</taxon>
        <taxon>Actinomadura</taxon>
    </lineage>
</organism>
<dbReference type="Gene3D" id="3.20.20.140">
    <property type="entry name" value="Metal-dependent hydrolases"/>
    <property type="match status" value="1"/>
</dbReference>
<keyword evidence="4" id="KW-1185">Reference proteome</keyword>
<dbReference type="Proteomes" id="UP001595872">
    <property type="component" value="Unassembled WGS sequence"/>
</dbReference>
<dbReference type="InterPro" id="IPR006680">
    <property type="entry name" value="Amidohydro-rel"/>
</dbReference>
<evidence type="ECO:0000259" key="2">
    <source>
        <dbReference type="Pfam" id="PF04909"/>
    </source>
</evidence>
<dbReference type="Pfam" id="PF04909">
    <property type="entry name" value="Amidohydro_2"/>
    <property type="match status" value="1"/>
</dbReference>
<feature type="domain" description="Amidohydrolase-related" evidence="2">
    <location>
        <begin position="100"/>
        <end position="357"/>
    </location>
</feature>
<dbReference type="RefSeq" id="WP_378259499.1">
    <property type="nucleotide sequence ID" value="NZ_JBHSIT010000008.1"/>
</dbReference>
<accession>A0ABV9U5K4</accession>
<dbReference type="InterPro" id="IPR032466">
    <property type="entry name" value="Metal_Hydrolase"/>
</dbReference>
<evidence type="ECO:0000313" key="3">
    <source>
        <dbReference type="EMBL" id="MFC4910845.1"/>
    </source>
</evidence>
<evidence type="ECO:0000256" key="1">
    <source>
        <dbReference type="ARBA" id="ARBA00023239"/>
    </source>
</evidence>
<dbReference type="InterPro" id="IPR032465">
    <property type="entry name" value="ACMSD"/>
</dbReference>